<feature type="signal peptide" evidence="4">
    <location>
        <begin position="1"/>
        <end position="21"/>
    </location>
</feature>
<proteinExistence type="inferred from homology"/>
<protein>
    <recommendedName>
        <fullName evidence="5">CN hydrolase domain-containing protein</fullName>
    </recommendedName>
</protein>
<dbReference type="SUPFAM" id="SSF56317">
    <property type="entry name" value="Carbon-nitrogen hydrolase"/>
    <property type="match status" value="1"/>
</dbReference>
<dbReference type="PROSITE" id="PS50263">
    <property type="entry name" value="CN_HYDROLASE"/>
    <property type="match status" value="1"/>
</dbReference>
<keyword evidence="3" id="KW-0472">Membrane</keyword>
<feature type="domain" description="CN hydrolase" evidence="5">
    <location>
        <begin position="26"/>
        <end position="297"/>
    </location>
</feature>
<evidence type="ECO:0000256" key="3">
    <source>
        <dbReference type="SAM" id="Phobius"/>
    </source>
</evidence>
<dbReference type="InterPro" id="IPR036526">
    <property type="entry name" value="C-N_Hydrolase_sf"/>
</dbReference>
<dbReference type="InterPro" id="IPR040154">
    <property type="entry name" value="Biotinidase/VNN"/>
</dbReference>
<dbReference type="AlphaFoldDB" id="A0AAN7VSM1"/>
<dbReference type="GO" id="GO:0016787">
    <property type="term" value="F:hydrolase activity"/>
    <property type="evidence" value="ECO:0007669"/>
    <property type="project" value="UniProtKB-KW"/>
</dbReference>
<dbReference type="InterPro" id="IPR003010">
    <property type="entry name" value="C-N_Hydrolase"/>
</dbReference>
<evidence type="ECO:0000256" key="4">
    <source>
        <dbReference type="SAM" id="SignalP"/>
    </source>
</evidence>
<keyword evidence="2" id="KW-0378">Hydrolase</keyword>
<accession>A0AAN7VSM1</accession>
<dbReference type="InterPro" id="IPR043957">
    <property type="entry name" value="Vanin_C"/>
</dbReference>
<keyword evidence="4" id="KW-0732">Signal</keyword>
<dbReference type="PANTHER" id="PTHR10609:SF14">
    <property type="entry name" value="BIOTINIDASE"/>
    <property type="match status" value="1"/>
</dbReference>
<keyword evidence="3" id="KW-0812">Transmembrane</keyword>
<feature type="chain" id="PRO_5042967478" description="CN hydrolase domain-containing protein" evidence="4">
    <location>
        <begin position="22"/>
        <end position="536"/>
    </location>
</feature>
<reference evidence="6 7" key="1">
    <citation type="journal article" date="2024" name="Insects">
        <title>An Improved Chromosome-Level Genome Assembly of the Firefly Pyrocoelia pectoralis.</title>
        <authorList>
            <person name="Fu X."/>
            <person name="Meyer-Rochow V.B."/>
            <person name="Ballantyne L."/>
            <person name="Zhu X."/>
        </authorList>
    </citation>
    <scope>NUCLEOTIDE SEQUENCE [LARGE SCALE GENOMIC DNA]</scope>
    <source>
        <strain evidence="6">XCY_ONT2</strain>
    </source>
</reference>
<feature type="transmembrane region" description="Helical" evidence="3">
    <location>
        <begin position="507"/>
        <end position="529"/>
    </location>
</feature>
<keyword evidence="3" id="KW-1133">Transmembrane helix</keyword>
<dbReference type="PANTHER" id="PTHR10609">
    <property type="entry name" value="BIOTINIDASE-RELATED"/>
    <property type="match status" value="1"/>
</dbReference>
<dbReference type="Proteomes" id="UP001329430">
    <property type="component" value="Chromosome 2"/>
</dbReference>
<dbReference type="EMBL" id="JAVRBK010000002">
    <property type="protein sequence ID" value="KAK5648919.1"/>
    <property type="molecule type" value="Genomic_DNA"/>
</dbReference>
<gene>
    <name evidence="6" type="ORF">RI129_003811</name>
</gene>
<sequence length="536" mass="60287">MSGFIYFVLITLFSFINLCYNLRSSYTAAVVDYLHVYADYPKELFKENVEQYINLMRNASREYADIIVFPEYGLVDLFTIYSAVDKNVTELEKYSTYVPDPEKKIVPCEDSKYQKYEHQLVEISCAARIHGIYTIFNLPEKGTNKESGEIEFYNTNVVLDRSGTVIARFRKINLSEEPFLEPGTEMVTFKTDFNVTFGIFTCFDLLFQYPALDILSNPNVTDIIFPTAWFSKTPFLQGLSVQHGYAKAKGVNMLVSALQEPYNSDGGSAIYLSDGSIAEAFITNKRESRILIQDVPIVAKRKSTCEVASSRDIDNFQLTRDKISGYAYESLGRRGKTLTRICTDNEGFCCIFNITVDNSTVSKPDYGYRITIYKGLTSYGSKILGGIRVCALIACLNETEDSCGFRTNTSHQSIKFKSIEIQTIVDVTNDTHNQPSTLKADLTPVADYTYCETMINVSKMKIKMAITSPQDSLVTFGIYGRMYGMDTIKDDVVYATALPIEKGTLNVGIIIGIVCVSTLLLISTALILWKFCTKLD</sequence>
<comment type="caution">
    <text evidence="6">The sequence shown here is derived from an EMBL/GenBank/DDBJ whole genome shotgun (WGS) entry which is preliminary data.</text>
</comment>
<comment type="similarity">
    <text evidence="1">Belongs to the carbon-nitrogen hydrolase superfamily. BTD/VNN family.</text>
</comment>
<evidence type="ECO:0000313" key="7">
    <source>
        <dbReference type="Proteomes" id="UP001329430"/>
    </source>
</evidence>
<evidence type="ECO:0000256" key="2">
    <source>
        <dbReference type="ARBA" id="ARBA00022801"/>
    </source>
</evidence>
<dbReference type="Pfam" id="PF00795">
    <property type="entry name" value="CN_hydrolase"/>
    <property type="match status" value="1"/>
</dbReference>
<evidence type="ECO:0000313" key="6">
    <source>
        <dbReference type="EMBL" id="KAK5648919.1"/>
    </source>
</evidence>
<organism evidence="6 7">
    <name type="scientific">Pyrocoelia pectoralis</name>
    <dbReference type="NCBI Taxonomy" id="417401"/>
    <lineage>
        <taxon>Eukaryota</taxon>
        <taxon>Metazoa</taxon>
        <taxon>Ecdysozoa</taxon>
        <taxon>Arthropoda</taxon>
        <taxon>Hexapoda</taxon>
        <taxon>Insecta</taxon>
        <taxon>Pterygota</taxon>
        <taxon>Neoptera</taxon>
        <taxon>Endopterygota</taxon>
        <taxon>Coleoptera</taxon>
        <taxon>Polyphaga</taxon>
        <taxon>Elateriformia</taxon>
        <taxon>Elateroidea</taxon>
        <taxon>Lampyridae</taxon>
        <taxon>Lampyrinae</taxon>
        <taxon>Pyrocoelia</taxon>
    </lineage>
</organism>
<dbReference type="Gene3D" id="3.60.110.10">
    <property type="entry name" value="Carbon-nitrogen hydrolase"/>
    <property type="match status" value="1"/>
</dbReference>
<keyword evidence="7" id="KW-1185">Reference proteome</keyword>
<name>A0AAN7VSM1_9COLE</name>
<evidence type="ECO:0000259" key="5">
    <source>
        <dbReference type="PROSITE" id="PS50263"/>
    </source>
</evidence>
<dbReference type="Pfam" id="PF19018">
    <property type="entry name" value="Vanin_C"/>
    <property type="match status" value="1"/>
</dbReference>
<evidence type="ECO:0000256" key="1">
    <source>
        <dbReference type="ARBA" id="ARBA00008225"/>
    </source>
</evidence>